<reference evidence="1 2" key="1">
    <citation type="submission" date="2023-01" db="EMBL/GenBank/DDBJ databases">
        <title>Analysis of 21 Apiospora genomes using comparative genomics revels a genus with tremendous synthesis potential of carbohydrate active enzymes and secondary metabolites.</title>
        <authorList>
            <person name="Sorensen T."/>
        </authorList>
    </citation>
    <scope>NUCLEOTIDE SEQUENCE [LARGE SCALE GENOMIC DNA]</scope>
    <source>
        <strain evidence="1 2">CBS 117206</strain>
    </source>
</reference>
<dbReference type="AlphaFoldDB" id="A0AAW0QVW4"/>
<comment type="caution">
    <text evidence="1">The sequence shown here is derived from an EMBL/GenBank/DDBJ whole genome shotgun (WGS) entry which is preliminary data.</text>
</comment>
<gene>
    <name evidence="1" type="ORF">PG999_006557</name>
</gene>
<sequence length="258" mass="29288">MPSALPLKKARFAENDKIGRWIDTSRAIHSLPHVATTHPWARRVHGVAPYEHRYLVESDCWVEKFKDSSFSLKPVEFRPVKAKKRKMVLQDGSSILRTYETDIELRSCEEGGVGIMSQHATAQVNRPSIPLARWGIDRISNVVFVPELSLVVGASMSGRVALITLTKPQPRHDQHEWLFERGFKIEAILPTRRDEDAGLRPICPLYGVAVGPLPVATGSGDNKARNNLRYRLMIHYYNLRILSYEISRNVDTNRLQVA</sequence>
<accession>A0AAW0QVW4</accession>
<dbReference type="EMBL" id="JAQQWP010000006">
    <property type="protein sequence ID" value="KAK8114488.1"/>
    <property type="molecule type" value="Genomic_DNA"/>
</dbReference>
<organism evidence="1 2">
    <name type="scientific">Apiospora kogelbergensis</name>
    <dbReference type="NCBI Taxonomy" id="1337665"/>
    <lineage>
        <taxon>Eukaryota</taxon>
        <taxon>Fungi</taxon>
        <taxon>Dikarya</taxon>
        <taxon>Ascomycota</taxon>
        <taxon>Pezizomycotina</taxon>
        <taxon>Sordariomycetes</taxon>
        <taxon>Xylariomycetidae</taxon>
        <taxon>Amphisphaeriales</taxon>
        <taxon>Apiosporaceae</taxon>
        <taxon>Apiospora</taxon>
    </lineage>
</organism>
<evidence type="ECO:0000313" key="1">
    <source>
        <dbReference type="EMBL" id="KAK8114488.1"/>
    </source>
</evidence>
<keyword evidence="2" id="KW-1185">Reference proteome</keyword>
<evidence type="ECO:0000313" key="2">
    <source>
        <dbReference type="Proteomes" id="UP001392437"/>
    </source>
</evidence>
<proteinExistence type="predicted"/>
<dbReference type="Proteomes" id="UP001392437">
    <property type="component" value="Unassembled WGS sequence"/>
</dbReference>
<protein>
    <submittedName>
        <fullName evidence="1">Uncharacterized protein</fullName>
    </submittedName>
</protein>
<name>A0AAW0QVW4_9PEZI</name>